<evidence type="ECO:0000313" key="10">
    <source>
        <dbReference type="EMBL" id="GII90102.1"/>
    </source>
</evidence>
<feature type="transmembrane region" description="Helical" evidence="8">
    <location>
        <begin position="394"/>
        <end position="413"/>
    </location>
</feature>
<dbReference type="PANTHER" id="PTHR42718">
    <property type="entry name" value="MAJOR FACILITATOR SUPERFAMILY MULTIDRUG TRANSPORTER MFSC"/>
    <property type="match status" value="1"/>
</dbReference>
<feature type="transmembrane region" description="Helical" evidence="8">
    <location>
        <begin position="366"/>
        <end position="387"/>
    </location>
</feature>
<dbReference type="Pfam" id="PF07690">
    <property type="entry name" value="MFS_1"/>
    <property type="match status" value="1"/>
</dbReference>
<accession>A0A919RAU0</accession>
<evidence type="ECO:0000256" key="7">
    <source>
        <dbReference type="SAM" id="MobiDB-lite"/>
    </source>
</evidence>
<evidence type="ECO:0000256" key="4">
    <source>
        <dbReference type="ARBA" id="ARBA00022692"/>
    </source>
</evidence>
<keyword evidence="4 8" id="KW-0812">Transmembrane</keyword>
<name>A0A919RAU0_9ACTN</name>
<dbReference type="GO" id="GO:0022857">
    <property type="term" value="F:transmembrane transporter activity"/>
    <property type="evidence" value="ECO:0007669"/>
    <property type="project" value="InterPro"/>
</dbReference>
<feature type="transmembrane region" description="Helical" evidence="8">
    <location>
        <begin position="70"/>
        <end position="93"/>
    </location>
</feature>
<keyword evidence="3" id="KW-1003">Cell membrane</keyword>
<reference evidence="10" key="1">
    <citation type="submission" date="2021-01" db="EMBL/GenBank/DDBJ databases">
        <title>Whole genome shotgun sequence of Sinosporangium siamense NBRC 109515.</title>
        <authorList>
            <person name="Komaki H."/>
            <person name="Tamura T."/>
        </authorList>
    </citation>
    <scope>NUCLEOTIDE SEQUENCE</scope>
    <source>
        <strain evidence="10">NBRC 109515</strain>
    </source>
</reference>
<dbReference type="PANTHER" id="PTHR42718:SF42">
    <property type="entry name" value="EXPORT PROTEIN"/>
    <property type="match status" value="1"/>
</dbReference>
<feature type="transmembrane region" description="Helical" evidence="8">
    <location>
        <begin position="199"/>
        <end position="220"/>
    </location>
</feature>
<feature type="transmembrane region" description="Helical" evidence="8">
    <location>
        <begin position="466"/>
        <end position="483"/>
    </location>
</feature>
<dbReference type="InterPro" id="IPR036259">
    <property type="entry name" value="MFS_trans_sf"/>
</dbReference>
<dbReference type="Gene3D" id="1.20.1720.10">
    <property type="entry name" value="Multidrug resistance protein D"/>
    <property type="match status" value="1"/>
</dbReference>
<feature type="transmembrane region" description="Helical" evidence="8">
    <location>
        <begin position="292"/>
        <end position="310"/>
    </location>
</feature>
<comment type="caution">
    <text evidence="10">The sequence shown here is derived from an EMBL/GenBank/DDBJ whole genome shotgun (WGS) entry which is preliminary data.</text>
</comment>
<evidence type="ECO:0000259" key="9">
    <source>
        <dbReference type="PROSITE" id="PS50850"/>
    </source>
</evidence>
<evidence type="ECO:0000256" key="2">
    <source>
        <dbReference type="ARBA" id="ARBA00022448"/>
    </source>
</evidence>
<feature type="transmembrane region" description="Helical" evidence="8">
    <location>
        <begin position="419"/>
        <end position="445"/>
    </location>
</feature>
<dbReference type="InterPro" id="IPR020846">
    <property type="entry name" value="MFS_dom"/>
</dbReference>
<proteinExistence type="predicted"/>
<dbReference type="GO" id="GO:0005886">
    <property type="term" value="C:plasma membrane"/>
    <property type="evidence" value="ECO:0007669"/>
    <property type="project" value="UniProtKB-SubCell"/>
</dbReference>
<dbReference type="PROSITE" id="PS50850">
    <property type="entry name" value="MFS"/>
    <property type="match status" value="1"/>
</dbReference>
<dbReference type="InterPro" id="IPR004638">
    <property type="entry name" value="EmrB-like"/>
</dbReference>
<comment type="subcellular location">
    <subcellularLocation>
        <location evidence="1">Cell membrane</location>
        <topology evidence="1">Multi-pass membrane protein</topology>
    </subcellularLocation>
</comment>
<evidence type="ECO:0000256" key="5">
    <source>
        <dbReference type="ARBA" id="ARBA00022989"/>
    </source>
</evidence>
<dbReference type="EMBL" id="BOOW01000004">
    <property type="protein sequence ID" value="GII90102.1"/>
    <property type="molecule type" value="Genomic_DNA"/>
</dbReference>
<feature type="domain" description="Major facilitator superfamily (MFS) profile" evidence="9">
    <location>
        <begin position="72"/>
        <end position="561"/>
    </location>
</feature>
<feature type="region of interest" description="Disordered" evidence="7">
    <location>
        <begin position="1"/>
        <end position="40"/>
    </location>
</feature>
<dbReference type="SUPFAM" id="SSF103473">
    <property type="entry name" value="MFS general substrate transporter"/>
    <property type="match status" value="1"/>
</dbReference>
<feature type="transmembrane region" description="Helical" evidence="8">
    <location>
        <begin position="166"/>
        <end position="187"/>
    </location>
</feature>
<organism evidence="10 11">
    <name type="scientific">Sinosporangium siamense</name>
    <dbReference type="NCBI Taxonomy" id="1367973"/>
    <lineage>
        <taxon>Bacteria</taxon>
        <taxon>Bacillati</taxon>
        <taxon>Actinomycetota</taxon>
        <taxon>Actinomycetes</taxon>
        <taxon>Streptosporangiales</taxon>
        <taxon>Streptosporangiaceae</taxon>
        <taxon>Sinosporangium</taxon>
    </lineage>
</organism>
<feature type="transmembrane region" description="Helical" evidence="8">
    <location>
        <begin position="537"/>
        <end position="557"/>
    </location>
</feature>
<dbReference type="PRINTS" id="PR01036">
    <property type="entry name" value="TCRTETB"/>
</dbReference>
<evidence type="ECO:0000256" key="6">
    <source>
        <dbReference type="ARBA" id="ARBA00023136"/>
    </source>
</evidence>
<dbReference type="Proteomes" id="UP000606172">
    <property type="component" value="Unassembled WGS sequence"/>
</dbReference>
<evidence type="ECO:0000313" key="11">
    <source>
        <dbReference type="Proteomes" id="UP000606172"/>
    </source>
</evidence>
<dbReference type="NCBIfam" id="TIGR00711">
    <property type="entry name" value="efflux_EmrB"/>
    <property type="match status" value="1"/>
</dbReference>
<evidence type="ECO:0000256" key="1">
    <source>
        <dbReference type="ARBA" id="ARBA00004651"/>
    </source>
</evidence>
<feature type="transmembrane region" description="Helical" evidence="8">
    <location>
        <begin position="331"/>
        <end position="354"/>
    </location>
</feature>
<keyword evidence="6 8" id="KW-0472">Membrane</keyword>
<dbReference type="InterPro" id="IPR011701">
    <property type="entry name" value="MFS"/>
</dbReference>
<protein>
    <submittedName>
        <fullName evidence="10">MFS transporter</fullName>
    </submittedName>
</protein>
<evidence type="ECO:0000256" key="8">
    <source>
        <dbReference type="SAM" id="Phobius"/>
    </source>
</evidence>
<keyword evidence="2" id="KW-0813">Transport</keyword>
<dbReference type="CDD" id="cd17321">
    <property type="entry name" value="MFS_MMR_MDR_like"/>
    <property type="match status" value="1"/>
</dbReference>
<keyword evidence="11" id="KW-1185">Reference proteome</keyword>
<feature type="transmembrane region" description="Helical" evidence="8">
    <location>
        <begin position="260"/>
        <end position="280"/>
    </location>
</feature>
<keyword evidence="5 8" id="KW-1133">Transmembrane helix</keyword>
<gene>
    <name evidence="10" type="ORF">Ssi02_03330</name>
</gene>
<feature type="transmembrane region" description="Helical" evidence="8">
    <location>
        <begin position="226"/>
        <end position="248"/>
    </location>
</feature>
<evidence type="ECO:0000256" key="3">
    <source>
        <dbReference type="ARBA" id="ARBA00022475"/>
    </source>
</evidence>
<sequence>MTRPAFSPIPSPARWVRGRPGSGGGHAPAGDLPPKSRVRIREGDQVPLASDKAAESPVPAEQEAGHPRRWAILAVMVFSLLAVVLDNTILNVALRTIADPVHGLGATQGELEWAINSYSLVFAGLLFTFGVLGDRNGRKRIMMLGMVIFGLSSLASAYAQDPGQLIVARAFMGIGGAAIMPATLAIISNVFPPRERGQAIGIWAGGVGLAVAIGPVAGGLLLEHFWWGSVFLVNVPVVAISVVLIALMVPESRDPNPARLDPAGVLLSIVGMIALVYGIIHGGERGTVLEAGVWGPTLIGLLVLIIFVVYESRSDHPAFDVRYFRLPMFSTAVTTLALAFFGMMGVMFLLAFYFQVVRGYGPLEAGLMMLPFAVAQLIFGPLSAGMVQRFGPRVLATVSLIVVTGTLLALAFLQADTPVWLVLLISFVQGAAMANIMPPATTAILQALPRHKAGVGSAMSNTIRQVGGALGVAILGSVLAAVYRDEIAPALAGFPAAVRETAGESITATYVLAERAGPQAGALMEAANSAFMDGLRLALIVASAVSLAATVIVGRWLPGKAAAEALTPQAQPEATGGEPARV</sequence>
<dbReference type="AlphaFoldDB" id="A0A919RAU0"/>
<dbReference type="Gene3D" id="1.20.1250.20">
    <property type="entry name" value="MFS general substrate transporter like domains"/>
    <property type="match status" value="1"/>
</dbReference>
<feature type="transmembrane region" description="Helical" evidence="8">
    <location>
        <begin position="113"/>
        <end position="132"/>
    </location>
</feature>